<keyword evidence="1" id="KW-0472">Membrane</keyword>
<dbReference type="AlphaFoldDB" id="A0A1M6XLM2"/>
<keyword evidence="2" id="KW-0732">Signal</keyword>
<feature type="chain" id="PRO_5013110725" description="Transmembrane protein (Alph_Pro_TM)" evidence="2">
    <location>
        <begin position="21"/>
        <end position="263"/>
    </location>
</feature>
<gene>
    <name evidence="3" type="ORF">SAMN02745216_04563</name>
</gene>
<feature type="transmembrane region" description="Helical" evidence="1">
    <location>
        <begin position="235"/>
        <end position="257"/>
    </location>
</feature>
<feature type="signal peptide" evidence="2">
    <location>
        <begin position="1"/>
        <end position="20"/>
    </location>
</feature>
<dbReference type="InterPro" id="IPR019088">
    <property type="entry name" value="CHP02186-rel_TM"/>
</dbReference>
<keyword evidence="1" id="KW-1133">Transmembrane helix</keyword>
<proteinExistence type="predicted"/>
<sequence>MRNKFLPAIGLALVMLLVCAASGAAQTSSSIHLEPGTVSIGAMYNGAQVTLTGTIPASAQVLVEVKGERDKVVLSKKGKAFGLLWMNTGEVSLENAPTVYMLNLPEAYSSEEDGGNAALTSLGVGFDKLAGEVSIESSDCDANNKALFEEFVKLKKKEGLYALNNNAVKYTGEKNGVRSFSCNISLPPRMKQGDYVVTAVVIKDGKAAERDDRPLEIKRVGIPEFMAKVAYEHGALYGIIASVIAIMAGLGMGLIFGGDGGSH</sequence>
<dbReference type="OrthoDB" id="5452990at2"/>
<organism evidence="3 4">
    <name type="scientific">Desulfatibacillum alkenivorans DSM 16219</name>
    <dbReference type="NCBI Taxonomy" id="1121393"/>
    <lineage>
        <taxon>Bacteria</taxon>
        <taxon>Pseudomonadati</taxon>
        <taxon>Thermodesulfobacteriota</taxon>
        <taxon>Desulfobacteria</taxon>
        <taxon>Desulfobacterales</taxon>
        <taxon>Desulfatibacillaceae</taxon>
        <taxon>Desulfatibacillum</taxon>
    </lineage>
</organism>
<evidence type="ECO:0000313" key="3">
    <source>
        <dbReference type="EMBL" id="SHL06803.1"/>
    </source>
</evidence>
<name>A0A1M6XLM2_9BACT</name>
<evidence type="ECO:0008006" key="5">
    <source>
        <dbReference type="Google" id="ProtNLM"/>
    </source>
</evidence>
<dbReference type="Pfam" id="PF09608">
    <property type="entry name" value="Alph_Pro_TM"/>
    <property type="match status" value="1"/>
</dbReference>
<evidence type="ECO:0000256" key="1">
    <source>
        <dbReference type="SAM" id="Phobius"/>
    </source>
</evidence>
<dbReference type="RefSeq" id="WP_073478549.1">
    <property type="nucleotide sequence ID" value="NZ_FQZU01000043.1"/>
</dbReference>
<dbReference type="EMBL" id="FQZU01000043">
    <property type="protein sequence ID" value="SHL06803.1"/>
    <property type="molecule type" value="Genomic_DNA"/>
</dbReference>
<evidence type="ECO:0000256" key="2">
    <source>
        <dbReference type="SAM" id="SignalP"/>
    </source>
</evidence>
<keyword evidence="4" id="KW-1185">Reference proteome</keyword>
<reference evidence="4" key="1">
    <citation type="submission" date="2016-11" db="EMBL/GenBank/DDBJ databases">
        <authorList>
            <person name="Varghese N."/>
            <person name="Submissions S."/>
        </authorList>
    </citation>
    <scope>NUCLEOTIDE SEQUENCE [LARGE SCALE GENOMIC DNA]</scope>
    <source>
        <strain evidence="4">DSM 16219</strain>
    </source>
</reference>
<dbReference type="Proteomes" id="UP000183994">
    <property type="component" value="Unassembled WGS sequence"/>
</dbReference>
<dbReference type="STRING" id="1121393.SAMN02745216_04563"/>
<keyword evidence="1" id="KW-0812">Transmembrane</keyword>
<evidence type="ECO:0000313" key="4">
    <source>
        <dbReference type="Proteomes" id="UP000183994"/>
    </source>
</evidence>
<protein>
    <recommendedName>
        <fullName evidence="5">Transmembrane protein (Alph_Pro_TM)</fullName>
    </recommendedName>
</protein>
<accession>A0A1M6XLM2</accession>